<accession>A0A0A9BPU4</accession>
<evidence type="ECO:0000256" key="4">
    <source>
        <dbReference type="ARBA" id="ARBA00022741"/>
    </source>
</evidence>
<comment type="catalytic activity">
    <reaction evidence="7">
        <text>L-threonyl-[protein] + ATP = O-phospho-L-threonyl-[protein] + ADP + H(+)</text>
        <dbReference type="Rhea" id="RHEA:46608"/>
        <dbReference type="Rhea" id="RHEA-COMP:11060"/>
        <dbReference type="Rhea" id="RHEA-COMP:11605"/>
        <dbReference type="ChEBI" id="CHEBI:15378"/>
        <dbReference type="ChEBI" id="CHEBI:30013"/>
        <dbReference type="ChEBI" id="CHEBI:30616"/>
        <dbReference type="ChEBI" id="CHEBI:61977"/>
        <dbReference type="ChEBI" id="CHEBI:456216"/>
        <dbReference type="EC" id="2.7.11.1"/>
    </reaction>
</comment>
<evidence type="ECO:0000256" key="1">
    <source>
        <dbReference type="ARBA" id="ARBA00012513"/>
    </source>
</evidence>
<evidence type="ECO:0000256" key="3">
    <source>
        <dbReference type="ARBA" id="ARBA00022679"/>
    </source>
</evidence>
<evidence type="ECO:0000256" key="5">
    <source>
        <dbReference type="ARBA" id="ARBA00022777"/>
    </source>
</evidence>
<evidence type="ECO:0000256" key="9">
    <source>
        <dbReference type="SAM" id="MobiDB-lite"/>
    </source>
</evidence>
<dbReference type="GO" id="GO:0004674">
    <property type="term" value="F:protein serine/threonine kinase activity"/>
    <property type="evidence" value="ECO:0007669"/>
    <property type="project" value="UniProtKB-KW"/>
</dbReference>
<keyword evidence="2" id="KW-0723">Serine/threonine-protein kinase</keyword>
<dbReference type="EMBL" id="GBRH01231896">
    <property type="protein sequence ID" value="JAD65999.1"/>
    <property type="molecule type" value="Transcribed_RNA"/>
</dbReference>
<organism evidence="10">
    <name type="scientific">Arundo donax</name>
    <name type="common">Giant reed</name>
    <name type="synonym">Donax arundinaceus</name>
    <dbReference type="NCBI Taxonomy" id="35708"/>
    <lineage>
        <taxon>Eukaryota</taxon>
        <taxon>Viridiplantae</taxon>
        <taxon>Streptophyta</taxon>
        <taxon>Embryophyta</taxon>
        <taxon>Tracheophyta</taxon>
        <taxon>Spermatophyta</taxon>
        <taxon>Magnoliopsida</taxon>
        <taxon>Liliopsida</taxon>
        <taxon>Poales</taxon>
        <taxon>Poaceae</taxon>
        <taxon>PACMAD clade</taxon>
        <taxon>Arundinoideae</taxon>
        <taxon>Arundineae</taxon>
        <taxon>Arundo</taxon>
    </lineage>
</organism>
<evidence type="ECO:0000256" key="8">
    <source>
        <dbReference type="ARBA" id="ARBA00048679"/>
    </source>
</evidence>
<reference evidence="10" key="2">
    <citation type="journal article" date="2015" name="Data Brief">
        <title>Shoot transcriptome of the giant reed, Arundo donax.</title>
        <authorList>
            <person name="Barrero R.A."/>
            <person name="Guerrero F.D."/>
            <person name="Moolhuijzen P."/>
            <person name="Goolsby J.A."/>
            <person name="Tidwell J."/>
            <person name="Bellgard S.E."/>
            <person name="Bellgard M.I."/>
        </authorList>
    </citation>
    <scope>NUCLEOTIDE SEQUENCE</scope>
    <source>
        <tissue evidence="10">Shoot tissue taken approximately 20 cm above the soil surface</tissue>
    </source>
</reference>
<protein>
    <recommendedName>
        <fullName evidence="1">non-specific serine/threonine protein kinase</fullName>
        <ecNumber evidence="1">2.7.11.1</ecNumber>
    </recommendedName>
</protein>
<evidence type="ECO:0000256" key="2">
    <source>
        <dbReference type="ARBA" id="ARBA00022527"/>
    </source>
</evidence>
<evidence type="ECO:0000256" key="7">
    <source>
        <dbReference type="ARBA" id="ARBA00047899"/>
    </source>
</evidence>
<keyword evidence="4" id="KW-0547">Nucleotide-binding</keyword>
<keyword evidence="3" id="KW-0808">Transferase</keyword>
<dbReference type="AlphaFoldDB" id="A0A0A9BPU4"/>
<evidence type="ECO:0000313" key="10">
    <source>
        <dbReference type="EMBL" id="JAD65999.1"/>
    </source>
</evidence>
<sequence>MGAARGAAEIKRHPFFTCVDWALIRCVAPPVVPDKDAAAAPAGGDRKAKQLGSWSSMGGSSFKRKSSSFGRKSNNEERQGVFRKLMSWSQESRSNKTKTSKVKP</sequence>
<keyword evidence="6" id="KW-0067">ATP-binding</keyword>
<keyword evidence="5" id="KW-0418">Kinase</keyword>
<dbReference type="PANTHER" id="PTHR45637">
    <property type="entry name" value="FLIPPASE KINASE 1-RELATED"/>
    <property type="match status" value="1"/>
</dbReference>
<feature type="compositionally biased region" description="Low complexity" evidence="9">
    <location>
        <begin position="55"/>
        <end position="72"/>
    </location>
</feature>
<comment type="catalytic activity">
    <reaction evidence="8">
        <text>L-seryl-[protein] + ATP = O-phospho-L-seryl-[protein] + ADP + H(+)</text>
        <dbReference type="Rhea" id="RHEA:17989"/>
        <dbReference type="Rhea" id="RHEA-COMP:9863"/>
        <dbReference type="Rhea" id="RHEA-COMP:11604"/>
        <dbReference type="ChEBI" id="CHEBI:15378"/>
        <dbReference type="ChEBI" id="CHEBI:29999"/>
        <dbReference type="ChEBI" id="CHEBI:30616"/>
        <dbReference type="ChEBI" id="CHEBI:83421"/>
        <dbReference type="ChEBI" id="CHEBI:456216"/>
        <dbReference type="EC" id="2.7.11.1"/>
    </reaction>
</comment>
<dbReference type="GO" id="GO:0005524">
    <property type="term" value="F:ATP binding"/>
    <property type="evidence" value="ECO:0007669"/>
    <property type="project" value="UniProtKB-KW"/>
</dbReference>
<evidence type="ECO:0000256" key="6">
    <source>
        <dbReference type="ARBA" id="ARBA00022840"/>
    </source>
</evidence>
<dbReference type="EC" id="2.7.11.1" evidence="1"/>
<name>A0A0A9BPU4_ARUDO</name>
<feature type="region of interest" description="Disordered" evidence="9">
    <location>
        <begin position="34"/>
        <end position="104"/>
    </location>
</feature>
<proteinExistence type="predicted"/>
<feature type="compositionally biased region" description="Basic residues" evidence="9">
    <location>
        <begin position="95"/>
        <end position="104"/>
    </location>
</feature>
<reference evidence="10" key="1">
    <citation type="submission" date="2014-09" db="EMBL/GenBank/DDBJ databases">
        <authorList>
            <person name="Magalhaes I.L.F."/>
            <person name="Oliveira U."/>
            <person name="Santos F.R."/>
            <person name="Vidigal T.H.D.A."/>
            <person name="Brescovit A.D."/>
            <person name="Santos A.J."/>
        </authorList>
    </citation>
    <scope>NUCLEOTIDE SEQUENCE</scope>
    <source>
        <tissue evidence="10">Shoot tissue taken approximately 20 cm above the soil surface</tissue>
    </source>
</reference>